<reference evidence="2 3" key="1">
    <citation type="journal article" date="2012" name="BMC Genomics">
        <title>Comparative genomic analysis of human infective Trypanosoma cruzi lineages with the bat-restricted subspecies T. cruzi marinkellei.</title>
        <authorList>
            <person name="Franzen O."/>
            <person name="Talavera-Lopez C."/>
            <person name="Ochaya S."/>
            <person name="Butler C.E."/>
            <person name="Messenger L.A."/>
            <person name="Lewis M.D."/>
            <person name="Llewellyn M.S."/>
            <person name="Marinkelle C.J."/>
            <person name="Tyler K.M."/>
            <person name="Miles M.A."/>
            <person name="Andersson B."/>
        </authorList>
    </citation>
    <scope>NUCLEOTIDE SEQUENCE [LARGE SCALE GENOMIC DNA]</scope>
    <source>
        <strain evidence="2 3">B7</strain>
    </source>
</reference>
<name>K2N0G6_TRYCR</name>
<dbReference type="EMBL" id="AHKC01010779">
    <property type="protein sequence ID" value="EKF31499.1"/>
    <property type="molecule type" value="Genomic_DNA"/>
</dbReference>
<gene>
    <name evidence="2" type="ORF">MOQ_004667</name>
</gene>
<dbReference type="AlphaFoldDB" id="K2N0G6"/>
<sequence>MRWSVIKLSKTRRNGCRIVPVQPFWTPLRCGVHDGRYALCFGFPMPGCRFLCNAVLSLFLIHFFACARALWAGKGKLWQEEGSMRRATTTAWIHWAGQLRMYRTPLGGTYFEQPLPSSLGASRAKGKEISTAHITMRRREQRKEKKPLSVPLTAEGLRGKMRQIGEAMAVFKQRRADGGEVRIAEDSHHETRQRALHNVEENEGTPMRVATEISPVILADKDGLVLAETGEQEEEGKNTILPGSSVLGSDLDRLEREMMRDYHQRGKELPHFDRVCAAFGSGKRSNKPYHVLAEEYRQKMAVEKKLR</sequence>
<comment type="caution">
    <text evidence="2">The sequence shown here is derived from an EMBL/GenBank/DDBJ whole genome shotgun (WGS) entry which is preliminary data.</text>
</comment>
<dbReference type="Proteomes" id="UP000007350">
    <property type="component" value="Unassembled WGS sequence"/>
</dbReference>
<evidence type="ECO:0000313" key="3">
    <source>
        <dbReference type="Proteomes" id="UP000007350"/>
    </source>
</evidence>
<protein>
    <submittedName>
        <fullName evidence="2">Uncharacterized protein</fullName>
    </submittedName>
</protein>
<accession>K2N0G6</accession>
<evidence type="ECO:0000256" key="1">
    <source>
        <dbReference type="SAM" id="Phobius"/>
    </source>
</evidence>
<keyword evidence="1" id="KW-1133">Transmembrane helix</keyword>
<proteinExistence type="predicted"/>
<keyword evidence="1" id="KW-0812">Transmembrane</keyword>
<keyword evidence="3" id="KW-1185">Reference proteome</keyword>
<feature type="transmembrane region" description="Helical" evidence="1">
    <location>
        <begin position="50"/>
        <end position="71"/>
    </location>
</feature>
<evidence type="ECO:0000313" key="2">
    <source>
        <dbReference type="EMBL" id="EKF31499.1"/>
    </source>
</evidence>
<organism evidence="2 3">
    <name type="scientific">Trypanosoma cruzi marinkellei</name>
    <dbReference type="NCBI Taxonomy" id="85056"/>
    <lineage>
        <taxon>Eukaryota</taxon>
        <taxon>Discoba</taxon>
        <taxon>Euglenozoa</taxon>
        <taxon>Kinetoplastea</taxon>
        <taxon>Metakinetoplastina</taxon>
        <taxon>Trypanosomatida</taxon>
        <taxon>Trypanosomatidae</taxon>
        <taxon>Trypanosoma</taxon>
        <taxon>Schizotrypanum</taxon>
    </lineage>
</organism>
<keyword evidence="1" id="KW-0472">Membrane</keyword>